<comment type="subcellular location">
    <subcellularLocation>
        <location evidence="1">Cytoplasm</location>
    </subcellularLocation>
</comment>
<dbReference type="AlphaFoldDB" id="A0A6C1C708"/>
<dbReference type="InterPro" id="IPR000682">
    <property type="entry name" value="PCMT"/>
</dbReference>
<dbReference type="GO" id="GO:0005737">
    <property type="term" value="C:cytoplasm"/>
    <property type="evidence" value="ECO:0007669"/>
    <property type="project" value="UniProtKB-SubCell"/>
</dbReference>
<dbReference type="GO" id="GO:0004719">
    <property type="term" value="F:protein-L-isoaspartate (D-aspartate) O-methyltransferase activity"/>
    <property type="evidence" value="ECO:0007669"/>
    <property type="project" value="UniProtKB-EC"/>
</dbReference>
<dbReference type="Proteomes" id="UP000298111">
    <property type="component" value="Unassembled WGS sequence"/>
</dbReference>
<evidence type="ECO:0000256" key="6">
    <source>
        <dbReference type="ARBA" id="ARBA00022603"/>
    </source>
</evidence>
<dbReference type="InterPro" id="IPR026448">
    <property type="entry name" value="Methyltr_grasp"/>
</dbReference>
<evidence type="ECO:0000256" key="7">
    <source>
        <dbReference type="ARBA" id="ARBA00022679"/>
    </source>
</evidence>
<dbReference type="SUPFAM" id="SSF53335">
    <property type="entry name" value="S-adenosyl-L-methionine-dependent methyltransferases"/>
    <property type="match status" value="1"/>
</dbReference>
<evidence type="ECO:0000256" key="10">
    <source>
        <dbReference type="ARBA" id="ARBA00031323"/>
    </source>
</evidence>
<dbReference type="RefSeq" id="WP_016469436.1">
    <property type="nucleotide sequence ID" value="NZ_BBQG01000019.1"/>
</dbReference>
<dbReference type="InterPro" id="IPR029063">
    <property type="entry name" value="SAM-dependent_MTases_sf"/>
</dbReference>
<dbReference type="NCBIfam" id="TIGR04188">
    <property type="entry name" value="methyltr_grsp"/>
    <property type="match status" value="1"/>
</dbReference>
<evidence type="ECO:0000256" key="2">
    <source>
        <dbReference type="ARBA" id="ARBA00005369"/>
    </source>
</evidence>
<dbReference type="PANTHER" id="PTHR11579:SF0">
    <property type="entry name" value="PROTEIN-L-ISOASPARTATE(D-ASPARTATE) O-METHYLTRANSFERASE"/>
    <property type="match status" value="1"/>
</dbReference>
<protein>
    <recommendedName>
        <fullName evidence="4">Protein-L-isoaspartate O-methyltransferase</fullName>
        <ecNumber evidence="3">2.1.1.77</ecNumber>
    </recommendedName>
    <alternativeName>
        <fullName evidence="11">L-isoaspartyl protein carboxyl methyltransferase</fullName>
    </alternativeName>
    <alternativeName>
        <fullName evidence="9">Protein L-isoaspartyl methyltransferase</fullName>
    </alternativeName>
    <alternativeName>
        <fullName evidence="10">Protein-beta-aspartate methyltransferase</fullName>
    </alternativeName>
</protein>
<accession>A0A6C1C708</accession>
<comment type="caution">
    <text evidence="12">The sequence shown here is derived from an EMBL/GenBank/DDBJ whole genome shotgun (WGS) entry which is preliminary data.</text>
</comment>
<evidence type="ECO:0000313" key="12">
    <source>
        <dbReference type="EMBL" id="TGG75637.1"/>
    </source>
</evidence>
<dbReference type="Pfam" id="PF01135">
    <property type="entry name" value="PCMT"/>
    <property type="match status" value="1"/>
</dbReference>
<sequence>MSTDRSLAEALADHIAASGDLRSPEWRRAVLDVPRHEFLRDGFFRRTDEGHVTGWEPVLPDDPTWLPACYANASLVTQIAGGIVPRDIEGRIFRQPTSSSTMPGLVVRMLEELGVEDGMRVLEIGSGTGYSTGLLSHRLGDELVTSVEVDPAVSGRARAALGRIGHHPRMVIGDGLQGHREGAPYDRLIATCGVLRIPVAWLEQVKPGGRILATVGGWLYASELACLTVHEDGTAAGRLLGGEVSFMLARPHTPPPLGVLPDFAREGTERECTVPGDALTDWTARFVAQLAVPGAQRFSLMDGDGDMDVLLDVHGESWAGLRNEKGRWIVREGGPEPLWRRIEDALLRWGRDGAPALGSFTVGVSAEGGQTVSWPSSAG</sequence>
<organism evidence="12 13">
    <name type="scientific">Streptomyces albus</name>
    <dbReference type="NCBI Taxonomy" id="1888"/>
    <lineage>
        <taxon>Bacteria</taxon>
        <taxon>Bacillati</taxon>
        <taxon>Actinomycetota</taxon>
        <taxon>Actinomycetes</taxon>
        <taxon>Kitasatosporales</taxon>
        <taxon>Streptomycetaceae</taxon>
        <taxon>Streptomyces</taxon>
    </lineage>
</organism>
<evidence type="ECO:0000256" key="5">
    <source>
        <dbReference type="ARBA" id="ARBA00022490"/>
    </source>
</evidence>
<reference evidence="12 13" key="1">
    <citation type="submission" date="2018-10" db="EMBL/GenBank/DDBJ databases">
        <title>Isolation of pseudouridimycin from Streptomyces albus DSM 40763.</title>
        <authorList>
            <person name="Rosenqvist P."/>
            <person name="Metsae-Ketelae M."/>
            <person name="Virta P."/>
        </authorList>
    </citation>
    <scope>NUCLEOTIDE SEQUENCE [LARGE SCALE GENOMIC DNA]</scope>
    <source>
        <strain evidence="12 13">DSM 40763</strain>
    </source>
</reference>
<evidence type="ECO:0000256" key="9">
    <source>
        <dbReference type="ARBA" id="ARBA00030757"/>
    </source>
</evidence>
<keyword evidence="7 12" id="KW-0808">Transferase</keyword>
<keyword evidence="5" id="KW-0963">Cytoplasm</keyword>
<dbReference type="GeneID" id="75181677"/>
<evidence type="ECO:0000256" key="4">
    <source>
        <dbReference type="ARBA" id="ARBA00013346"/>
    </source>
</evidence>
<gene>
    <name evidence="12" type="ORF">D8771_31995</name>
</gene>
<dbReference type="PANTHER" id="PTHR11579">
    <property type="entry name" value="PROTEIN-L-ISOASPARTATE O-METHYLTRANSFERASE"/>
    <property type="match status" value="1"/>
</dbReference>
<dbReference type="Gene3D" id="3.40.50.150">
    <property type="entry name" value="Vaccinia Virus protein VP39"/>
    <property type="match status" value="1"/>
</dbReference>
<comment type="similarity">
    <text evidence="2">Belongs to the methyltransferase superfamily. L-isoaspartyl/D-aspartyl protein methyltransferase family.</text>
</comment>
<dbReference type="EC" id="2.1.1.77" evidence="3"/>
<evidence type="ECO:0000256" key="3">
    <source>
        <dbReference type="ARBA" id="ARBA00011890"/>
    </source>
</evidence>
<proteinExistence type="inferred from homology"/>
<dbReference type="CDD" id="cd02440">
    <property type="entry name" value="AdoMet_MTases"/>
    <property type="match status" value="1"/>
</dbReference>
<dbReference type="GO" id="GO:0032259">
    <property type="term" value="P:methylation"/>
    <property type="evidence" value="ECO:0007669"/>
    <property type="project" value="UniProtKB-KW"/>
</dbReference>
<evidence type="ECO:0000313" key="13">
    <source>
        <dbReference type="Proteomes" id="UP000298111"/>
    </source>
</evidence>
<evidence type="ECO:0000256" key="1">
    <source>
        <dbReference type="ARBA" id="ARBA00004496"/>
    </source>
</evidence>
<dbReference type="EMBL" id="RCIY01000114">
    <property type="protein sequence ID" value="TGG75637.1"/>
    <property type="molecule type" value="Genomic_DNA"/>
</dbReference>
<evidence type="ECO:0000256" key="8">
    <source>
        <dbReference type="ARBA" id="ARBA00022691"/>
    </source>
</evidence>
<evidence type="ECO:0000256" key="11">
    <source>
        <dbReference type="ARBA" id="ARBA00031350"/>
    </source>
</evidence>
<keyword evidence="6 12" id="KW-0489">Methyltransferase</keyword>
<keyword evidence="8" id="KW-0949">S-adenosyl-L-methionine</keyword>
<name>A0A6C1C708_9ACTN</name>